<feature type="compositionally biased region" description="Basic residues" evidence="2">
    <location>
        <begin position="28"/>
        <end position="38"/>
    </location>
</feature>
<evidence type="ECO:0000256" key="1">
    <source>
        <dbReference type="ARBA" id="ARBA00007114"/>
    </source>
</evidence>
<accession>A0ABR2Z4C0</accession>
<dbReference type="InterPro" id="IPR007955">
    <property type="entry name" value="Bystin"/>
</dbReference>
<evidence type="ECO:0008006" key="5">
    <source>
        <dbReference type="Google" id="ProtNLM"/>
    </source>
</evidence>
<evidence type="ECO:0000256" key="2">
    <source>
        <dbReference type="SAM" id="MobiDB-lite"/>
    </source>
</evidence>
<dbReference type="Pfam" id="PF05291">
    <property type="entry name" value="Bystin"/>
    <property type="match status" value="1"/>
</dbReference>
<sequence length="461" mass="52527">MVKRKEANAHKQNLGDEIENPATQGVRTRPRPSKRRKNAAKEAEVEEPVTEEASDKVLRLAREQQVEIDAEERPVTRYGPVPRTQAAMARLPQGHDSDSDESDDAGGFSDGEERWIEEEIGVEDEAALARFMAPEAASHQQRTLSDIIMERIREKEEAGGMPAIPEDDESPRAVPGGIKPELVELYKEVGKILRRFTTGKVPKAFKIIPKLENWEDVLFLTDPEGWSPHATYQATRMFVSNLNAKMAQRFMALVLLPHVRQDIRDNRRLHHALFQALKKAAYKPDAFYKGLLLPLCQSGTCTLREAVILSSVLTRVSLPMLHSAAALARLAGMAYSGVNSFFIRVLLDKKYALPYRVIDALVDHFLSFRKEERTLPVVWHQSLLTFVQRYKHEIRAEDKQQLHKLIRRQFHYLVTPEVHRELEASRSRGEKSKAMEVQARVSTKGIENIRELPPVLLMEED</sequence>
<dbReference type="Proteomes" id="UP001491310">
    <property type="component" value="Unassembled WGS sequence"/>
</dbReference>
<protein>
    <recommendedName>
        <fullName evidence="5">Bystin-domain-containing protein</fullName>
    </recommendedName>
</protein>
<proteinExistence type="inferred from homology"/>
<feature type="compositionally biased region" description="Basic and acidic residues" evidence="2">
    <location>
        <begin position="53"/>
        <end position="75"/>
    </location>
</feature>
<evidence type="ECO:0000313" key="3">
    <source>
        <dbReference type="EMBL" id="KAK9918810.1"/>
    </source>
</evidence>
<dbReference type="EMBL" id="JALJOT010000001">
    <property type="protein sequence ID" value="KAK9918810.1"/>
    <property type="molecule type" value="Genomic_DNA"/>
</dbReference>
<keyword evidence="4" id="KW-1185">Reference proteome</keyword>
<gene>
    <name evidence="3" type="ORF">WJX75_007112</name>
</gene>
<organism evidence="3 4">
    <name type="scientific">Coccomyxa subellipsoidea</name>
    <dbReference type="NCBI Taxonomy" id="248742"/>
    <lineage>
        <taxon>Eukaryota</taxon>
        <taxon>Viridiplantae</taxon>
        <taxon>Chlorophyta</taxon>
        <taxon>core chlorophytes</taxon>
        <taxon>Trebouxiophyceae</taxon>
        <taxon>Trebouxiophyceae incertae sedis</taxon>
        <taxon>Coccomyxaceae</taxon>
        <taxon>Coccomyxa</taxon>
    </lineage>
</organism>
<comment type="similarity">
    <text evidence="1">Belongs to the bystin family.</text>
</comment>
<dbReference type="PANTHER" id="PTHR12821:SF0">
    <property type="entry name" value="BYSTIN"/>
    <property type="match status" value="1"/>
</dbReference>
<dbReference type="Gene3D" id="1.25.40.480">
    <property type="match status" value="1"/>
</dbReference>
<feature type="region of interest" description="Disordered" evidence="2">
    <location>
        <begin position="1"/>
        <end position="112"/>
    </location>
</feature>
<evidence type="ECO:0000313" key="4">
    <source>
        <dbReference type="Proteomes" id="UP001491310"/>
    </source>
</evidence>
<name>A0ABR2Z4C0_9CHLO</name>
<dbReference type="PANTHER" id="PTHR12821">
    <property type="entry name" value="BYSTIN"/>
    <property type="match status" value="1"/>
</dbReference>
<comment type="caution">
    <text evidence="3">The sequence shown here is derived from an EMBL/GenBank/DDBJ whole genome shotgun (WGS) entry which is preliminary data.</text>
</comment>
<reference evidence="3 4" key="1">
    <citation type="journal article" date="2024" name="Nat. Commun.">
        <title>Phylogenomics reveals the evolutionary origins of lichenization in chlorophyte algae.</title>
        <authorList>
            <person name="Puginier C."/>
            <person name="Libourel C."/>
            <person name="Otte J."/>
            <person name="Skaloud P."/>
            <person name="Haon M."/>
            <person name="Grisel S."/>
            <person name="Petersen M."/>
            <person name="Berrin J.G."/>
            <person name="Delaux P.M."/>
            <person name="Dal Grande F."/>
            <person name="Keller J."/>
        </authorList>
    </citation>
    <scope>NUCLEOTIDE SEQUENCE [LARGE SCALE GENOMIC DNA]</scope>
    <source>
        <strain evidence="3 4">SAG 216-7</strain>
    </source>
</reference>